<evidence type="ECO:0000259" key="3">
    <source>
        <dbReference type="Pfam" id="PF03914"/>
    </source>
</evidence>
<dbReference type="SUPFAM" id="SSF48371">
    <property type="entry name" value="ARM repeat"/>
    <property type="match status" value="1"/>
</dbReference>
<gene>
    <name evidence="4" type="ORF">QYE76_023451</name>
</gene>
<dbReference type="InterPro" id="IPR005612">
    <property type="entry name" value="CCAAT-binding_factor"/>
</dbReference>
<dbReference type="Pfam" id="PF03914">
    <property type="entry name" value="CBF"/>
    <property type="match status" value="1"/>
</dbReference>
<evidence type="ECO:0000256" key="2">
    <source>
        <dbReference type="SAM" id="MobiDB-lite"/>
    </source>
</evidence>
<feature type="compositionally biased region" description="Polar residues" evidence="2">
    <location>
        <begin position="744"/>
        <end position="756"/>
    </location>
</feature>
<organism evidence="4 5">
    <name type="scientific">Lolium multiflorum</name>
    <name type="common">Italian ryegrass</name>
    <name type="synonym">Lolium perenne subsp. multiflorum</name>
    <dbReference type="NCBI Taxonomy" id="4521"/>
    <lineage>
        <taxon>Eukaryota</taxon>
        <taxon>Viridiplantae</taxon>
        <taxon>Streptophyta</taxon>
        <taxon>Embryophyta</taxon>
        <taxon>Tracheophyta</taxon>
        <taxon>Spermatophyta</taxon>
        <taxon>Magnoliopsida</taxon>
        <taxon>Liliopsida</taxon>
        <taxon>Poales</taxon>
        <taxon>Poaceae</taxon>
        <taxon>BOP clade</taxon>
        <taxon>Pooideae</taxon>
        <taxon>Poodae</taxon>
        <taxon>Poeae</taxon>
        <taxon>Poeae Chloroplast Group 2 (Poeae type)</taxon>
        <taxon>Loliodinae</taxon>
        <taxon>Loliinae</taxon>
        <taxon>Lolium</taxon>
    </lineage>
</organism>
<feature type="region of interest" description="Disordered" evidence="2">
    <location>
        <begin position="101"/>
        <end position="157"/>
    </location>
</feature>
<feature type="compositionally biased region" description="Acidic residues" evidence="2">
    <location>
        <begin position="985"/>
        <end position="997"/>
    </location>
</feature>
<feature type="domain" description="CCAAT-binding factor" evidence="3">
    <location>
        <begin position="578"/>
        <end position="791"/>
    </location>
</feature>
<proteinExistence type="inferred from homology"/>
<feature type="region of interest" description="Disordered" evidence="2">
    <location>
        <begin position="905"/>
        <end position="1075"/>
    </location>
</feature>
<protein>
    <recommendedName>
        <fullName evidence="3">CCAAT-binding factor domain-containing protein</fullName>
    </recommendedName>
</protein>
<dbReference type="EMBL" id="JAUUTY010000006">
    <property type="protein sequence ID" value="KAK1617934.1"/>
    <property type="molecule type" value="Genomic_DNA"/>
</dbReference>
<evidence type="ECO:0000313" key="4">
    <source>
        <dbReference type="EMBL" id="KAK1617934.1"/>
    </source>
</evidence>
<dbReference type="Proteomes" id="UP001231189">
    <property type="component" value="Unassembled WGS sequence"/>
</dbReference>
<dbReference type="GO" id="GO:0005634">
    <property type="term" value="C:nucleus"/>
    <property type="evidence" value="ECO:0007669"/>
    <property type="project" value="TreeGrafter"/>
</dbReference>
<keyword evidence="5" id="KW-1185">Reference proteome</keyword>
<feature type="region of interest" description="Disordered" evidence="2">
    <location>
        <begin position="1"/>
        <end position="88"/>
    </location>
</feature>
<evidence type="ECO:0000313" key="5">
    <source>
        <dbReference type="Proteomes" id="UP001231189"/>
    </source>
</evidence>
<feature type="compositionally biased region" description="Basic residues" evidence="2">
    <location>
        <begin position="1064"/>
        <end position="1075"/>
    </location>
</feature>
<comment type="similarity">
    <text evidence="1">Belongs to the CBF/MAK21 family.</text>
</comment>
<feature type="compositionally biased region" description="Basic and acidic residues" evidence="2">
    <location>
        <begin position="1050"/>
        <end position="1062"/>
    </location>
</feature>
<name>A0AAD8RDB1_LOLMU</name>
<dbReference type="InterPro" id="IPR016024">
    <property type="entry name" value="ARM-type_fold"/>
</dbReference>
<dbReference type="PANTHER" id="PTHR12048:SF0">
    <property type="entry name" value="CCAAT_ENHANCER-BINDING PROTEIN ZETA"/>
    <property type="match status" value="1"/>
</dbReference>
<dbReference type="PANTHER" id="PTHR12048">
    <property type="entry name" value="CCAAT-BINDING FACTOR-RELATED"/>
    <property type="match status" value="1"/>
</dbReference>
<feature type="region of interest" description="Disordered" evidence="2">
    <location>
        <begin position="483"/>
        <end position="527"/>
    </location>
</feature>
<dbReference type="InterPro" id="IPR040155">
    <property type="entry name" value="CEBPZ/Mak21-like"/>
</dbReference>
<feature type="compositionally biased region" description="Basic residues" evidence="2">
    <location>
        <begin position="69"/>
        <end position="78"/>
    </location>
</feature>
<sequence>MTEPNPKPKSAKKARKPAASGEEKSMDELKSDASPTRPKSTKKSKKPAADGEEEAADAVKLDVNPNPKSAKKKKKKKLAASGEEGDLDAIKSDVASFASSLGLVPGAGSSSGFDDSDFRKSGPINAPKPPKHPQTPEAAPNPQNPKPTKKPHPLELHGSHTAATSATTSYPLVKAGALSGQWYADADELETKVLGDRKHAPPAMGLQEMQRLVERKRELAEKLMAQYSRDYDTGRRGTGDLKLLEMSAKSGTSSDKVSAFTCLVEDNPIANMRALDSLIGMVASKAGKRYAFTGFDALRELFEMRLLPDRKLRSLIQRPLDILPETKDGYSLLLFWYWEDCLKQRYEKFVIALEDALKDMLPSLKDKAMKTVSTLLKSKSEQERRLLTALVNKLGDPERRAASSAAYLLTGLLSTHPNMKMVVIDEVDSFLFRPHVGLRAKYQAVNFLSHIFLAKKGDGPKLAKRLVDVYIALFKVLMSCPRDTKGEKQSKHGKKKDENGKTKGRKDKVNDSNSHEGHEVNPPAGSDLEMDSRLLSALLTGVNRALPYVASSEVDDIVEVQTPILFRLVHSENFNVGVQSLMLLYQISTKNQIASDRFYRALYAKLLSPSAVTSSKPELFLGLLVKAMKNDVMLKRVAAFSKRLLQVALQRPPQYACGCLFILSEVLKAKPPLWSIVLQNESVDDGIEHFEDIVENPEEPAIASTTPNMQDGMLASHEKYNSDSEDGSDSTKQAKVASGHEKGQTNGSADGSTSHVLYNPRHREPSYCNADRASWWELTLLASHVHPSVFTMGRTLLSGNNIVYNGDPLTDLSLPAFLDKFMEKKPKGNRIAEGKWHGGSQIAPAKKLDLSHHLIGQDLLELEENEVPPEDVVFHRFYMNKSGPIKPKAKKKASVVDEDTGELLADEADDASDESDDEMQELEDGSASDGEYDYDNLDAKAFEEDEDMLRDDSDVDELVDISDDDEGMENDEDEDDDLKMSFLDSEAESADDSDDNIPDVKVAAHGQKQKHGAKSGSTPFASLEEYEHLMDGNPENVKSTLKNKKRKHKEAGDNVGRKESKKQSGSRKRKSKRSE</sequence>
<feature type="compositionally biased region" description="Acidic residues" evidence="2">
    <location>
        <begin position="905"/>
        <end position="936"/>
    </location>
</feature>
<feature type="compositionally biased region" description="Basic and acidic residues" evidence="2">
    <location>
        <begin position="21"/>
        <end position="31"/>
    </location>
</feature>
<accession>A0AAD8RDB1</accession>
<feature type="region of interest" description="Disordered" evidence="2">
    <location>
        <begin position="718"/>
        <end position="757"/>
    </location>
</feature>
<comment type="caution">
    <text evidence="4">The sequence shown here is derived from an EMBL/GenBank/DDBJ whole genome shotgun (WGS) entry which is preliminary data.</text>
</comment>
<reference evidence="4" key="1">
    <citation type="submission" date="2023-07" db="EMBL/GenBank/DDBJ databases">
        <title>A chromosome-level genome assembly of Lolium multiflorum.</title>
        <authorList>
            <person name="Chen Y."/>
            <person name="Copetti D."/>
            <person name="Kolliker R."/>
            <person name="Studer B."/>
        </authorList>
    </citation>
    <scope>NUCLEOTIDE SEQUENCE</scope>
    <source>
        <strain evidence="4">02402/16</strain>
        <tissue evidence="4">Leaf</tissue>
    </source>
</reference>
<dbReference type="AlphaFoldDB" id="A0AAD8RDB1"/>
<feature type="compositionally biased region" description="Acidic residues" evidence="2">
    <location>
        <begin position="943"/>
        <end position="977"/>
    </location>
</feature>
<feature type="compositionally biased region" description="Basic and acidic residues" evidence="2">
    <location>
        <begin position="483"/>
        <end position="519"/>
    </location>
</feature>
<evidence type="ECO:0000256" key="1">
    <source>
        <dbReference type="ARBA" id="ARBA00007797"/>
    </source>
</evidence>